<evidence type="ECO:0000313" key="2">
    <source>
        <dbReference type="EMBL" id="SEJ33796.1"/>
    </source>
</evidence>
<gene>
    <name evidence="2" type="ORF">SAMN04487940_10536</name>
</gene>
<dbReference type="RefSeq" id="WP_074836145.1">
    <property type="nucleotide sequence ID" value="NZ_CATMKJ010000008.1"/>
</dbReference>
<dbReference type="GeneID" id="80818004"/>
<keyword evidence="2" id="KW-0808">Transferase</keyword>
<sequence length="138" mass="14654">MAQLLHASTVAFRGRGVVILGASGSGKSALALELMALGAGLVADDRTLVEVQDGALVASCPPAISGRIEARFLGLLGADPHPPVTLALAVDLDRMEQQRLPPLRQTEIAGVSLALVHNRDERYFPAAIRQYLVHGRRD</sequence>
<feature type="domain" description="HPr kinase/phosphorylase C-terminal" evidence="1">
    <location>
        <begin position="4"/>
        <end position="76"/>
    </location>
</feature>
<dbReference type="InterPro" id="IPR011104">
    <property type="entry name" value="Hpr_kin/Pase_C"/>
</dbReference>
<organism evidence="2 3">
    <name type="scientific">Marinovum algicola</name>
    <dbReference type="NCBI Taxonomy" id="42444"/>
    <lineage>
        <taxon>Bacteria</taxon>
        <taxon>Pseudomonadati</taxon>
        <taxon>Pseudomonadota</taxon>
        <taxon>Alphaproteobacteria</taxon>
        <taxon>Rhodobacterales</taxon>
        <taxon>Roseobacteraceae</taxon>
        <taxon>Marinovum</taxon>
    </lineage>
</organism>
<comment type="caution">
    <text evidence="2">The sequence shown here is derived from an EMBL/GenBank/DDBJ whole genome shotgun (WGS) entry which is preliminary data.</text>
</comment>
<reference evidence="2 3" key="1">
    <citation type="submission" date="2016-10" db="EMBL/GenBank/DDBJ databases">
        <authorList>
            <person name="Varghese N."/>
            <person name="Submissions S."/>
        </authorList>
    </citation>
    <scope>NUCLEOTIDE SEQUENCE [LARGE SCALE GENOMIC DNA]</scope>
    <source>
        <strain evidence="2 3">FF3</strain>
    </source>
</reference>
<dbReference type="GO" id="GO:0006109">
    <property type="term" value="P:regulation of carbohydrate metabolic process"/>
    <property type="evidence" value="ECO:0007669"/>
    <property type="project" value="InterPro"/>
</dbReference>
<keyword evidence="2" id="KW-0418">Kinase</keyword>
<dbReference type="Pfam" id="PF07475">
    <property type="entry name" value="Hpr_kinase_C"/>
    <property type="match status" value="1"/>
</dbReference>
<dbReference type="InterPro" id="IPR027417">
    <property type="entry name" value="P-loop_NTPase"/>
</dbReference>
<protein>
    <submittedName>
        <fullName evidence="2">Hpr(Ser) kinase/phosphatase</fullName>
    </submittedName>
</protein>
<evidence type="ECO:0000259" key="1">
    <source>
        <dbReference type="Pfam" id="PF07475"/>
    </source>
</evidence>
<dbReference type="GO" id="GO:0000155">
    <property type="term" value="F:phosphorelay sensor kinase activity"/>
    <property type="evidence" value="ECO:0007669"/>
    <property type="project" value="InterPro"/>
</dbReference>
<name>A0A975W9B9_9RHOB</name>
<dbReference type="SUPFAM" id="SSF53795">
    <property type="entry name" value="PEP carboxykinase-like"/>
    <property type="match status" value="1"/>
</dbReference>
<dbReference type="Gene3D" id="3.40.50.300">
    <property type="entry name" value="P-loop containing nucleotide triphosphate hydrolases"/>
    <property type="match status" value="1"/>
</dbReference>
<proteinExistence type="predicted"/>
<dbReference type="GO" id="GO:0005524">
    <property type="term" value="F:ATP binding"/>
    <property type="evidence" value="ECO:0007669"/>
    <property type="project" value="InterPro"/>
</dbReference>
<dbReference type="AlphaFoldDB" id="A0A975W9B9"/>
<dbReference type="Proteomes" id="UP000182932">
    <property type="component" value="Unassembled WGS sequence"/>
</dbReference>
<accession>A0A975W9B9</accession>
<dbReference type="EMBL" id="FNYY01000005">
    <property type="protein sequence ID" value="SEJ33796.1"/>
    <property type="molecule type" value="Genomic_DNA"/>
</dbReference>
<evidence type="ECO:0000313" key="3">
    <source>
        <dbReference type="Proteomes" id="UP000182932"/>
    </source>
</evidence>
<keyword evidence="3" id="KW-1185">Reference proteome</keyword>